<feature type="compositionally biased region" description="Gly residues" evidence="1">
    <location>
        <begin position="21"/>
        <end position="33"/>
    </location>
</feature>
<feature type="compositionally biased region" description="Polar residues" evidence="1">
    <location>
        <begin position="1"/>
        <end position="14"/>
    </location>
</feature>
<dbReference type="EMBL" id="GL733113">
    <property type="protein sequence ID" value="EFX63326.1"/>
    <property type="molecule type" value="Genomic_DNA"/>
</dbReference>
<gene>
    <name evidence="2" type="ORF">DAPPUDRAFT_335626</name>
</gene>
<name>E9HY54_DAPPU</name>
<organism evidence="2 3">
    <name type="scientific">Daphnia pulex</name>
    <name type="common">Water flea</name>
    <dbReference type="NCBI Taxonomy" id="6669"/>
    <lineage>
        <taxon>Eukaryota</taxon>
        <taxon>Metazoa</taxon>
        <taxon>Ecdysozoa</taxon>
        <taxon>Arthropoda</taxon>
        <taxon>Crustacea</taxon>
        <taxon>Branchiopoda</taxon>
        <taxon>Diplostraca</taxon>
        <taxon>Cladocera</taxon>
        <taxon>Anomopoda</taxon>
        <taxon>Daphniidae</taxon>
        <taxon>Daphnia</taxon>
    </lineage>
</organism>
<dbReference type="HOGENOM" id="CLU_459483_0_0_1"/>
<dbReference type="InParanoid" id="E9HY54"/>
<sequence length="594" mass="67070">MHTLNGSKHSSILRRNTGDGKSTGGDSSGGGAGAAAPSETPTGAAEATGASGGVDDIENAGGEGGPPPPPNGGDWAKPLPMDAQVSEDESFLEYLEKIDRYIAANMQGYADSAREVLSSIVLTPIEPCSIFTGGLMEHWAVLRRQNAFIDASNLPIEGSRVPQIIEGERFCTPPTPNPFQTAKITSEPEDYIANYQTLYNILVQIQDAISMNDKRGLHRSIQLENSATRSYCNVIYEDTFEESIRVAERMNSAFPIVSHSVTSLYAAELPDFSPDFTLIKKEDCSAEGVQAMIATIQAWMSRYDLTFNQLERYRDNLARVNDVFAGEAGEMATHLRNPQKLEKAKKIYTEAKNNIEKVIDNFLTRINYLHYEIRKLLQEYHGRKIGWGYWLDHASSHFLVIIRRMPLRLSRPVELAEETENLNKMWLPDNFRRTKREDPNEPYHCVKDVQSLDQLVHGLMTLSNKTVQIFAFKENSFILDIQVKHLRNVFFAWLNTSKGWFQSYWYASAFSEIMNLFENFEHNVLRNNKVSSIPKKKTVINTFLYHVLIPHMNSDLGWYYNPTGAINKIRDFINDNTVILQNQIPDANLKLAVG</sequence>
<keyword evidence="3" id="KW-1185">Reference proteome</keyword>
<evidence type="ECO:0000313" key="2">
    <source>
        <dbReference type="EMBL" id="EFX63326.1"/>
    </source>
</evidence>
<dbReference type="Proteomes" id="UP000000305">
    <property type="component" value="Unassembled WGS sequence"/>
</dbReference>
<accession>E9HY54</accession>
<reference evidence="2 3" key="1">
    <citation type="journal article" date="2011" name="Science">
        <title>The ecoresponsive genome of Daphnia pulex.</title>
        <authorList>
            <person name="Colbourne J.K."/>
            <person name="Pfrender M.E."/>
            <person name="Gilbert D."/>
            <person name="Thomas W.K."/>
            <person name="Tucker A."/>
            <person name="Oakley T.H."/>
            <person name="Tokishita S."/>
            <person name="Aerts A."/>
            <person name="Arnold G.J."/>
            <person name="Basu M.K."/>
            <person name="Bauer D.J."/>
            <person name="Caceres C.E."/>
            <person name="Carmel L."/>
            <person name="Casola C."/>
            <person name="Choi J.H."/>
            <person name="Detter J.C."/>
            <person name="Dong Q."/>
            <person name="Dusheyko S."/>
            <person name="Eads B.D."/>
            <person name="Frohlich T."/>
            <person name="Geiler-Samerotte K.A."/>
            <person name="Gerlach D."/>
            <person name="Hatcher P."/>
            <person name="Jogdeo S."/>
            <person name="Krijgsveld J."/>
            <person name="Kriventseva E.V."/>
            <person name="Kultz D."/>
            <person name="Laforsch C."/>
            <person name="Lindquist E."/>
            <person name="Lopez J."/>
            <person name="Manak J.R."/>
            <person name="Muller J."/>
            <person name="Pangilinan J."/>
            <person name="Patwardhan R.P."/>
            <person name="Pitluck S."/>
            <person name="Pritham E.J."/>
            <person name="Rechtsteiner A."/>
            <person name="Rho M."/>
            <person name="Rogozin I.B."/>
            <person name="Sakarya O."/>
            <person name="Salamov A."/>
            <person name="Schaack S."/>
            <person name="Shapiro H."/>
            <person name="Shiga Y."/>
            <person name="Skalitzky C."/>
            <person name="Smith Z."/>
            <person name="Souvorov A."/>
            <person name="Sung W."/>
            <person name="Tang Z."/>
            <person name="Tsuchiya D."/>
            <person name="Tu H."/>
            <person name="Vos H."/>
            <person name="Wang M."/>
            <person name="Wolf Y.I."/>
            <person name="Yamagata H."/>
            <person name="Yamada T."/>
            <person name="Ye Y."/>
            <person name="Shaw J.R."/>
            <person name="Andrews J."/>
            <person name="Crease T.J."/>
            <person name="Tang H."/>
            <person name="Lucas S.M."/>
            <person name="Robertson H.M."/>
            <person name="Bork P."/>
            <person name="Koonin E.V."/>
            <person name="Zdobnov E.M."/>
            <person name="Grigoriev I.V."/>
            <person name="Lynch M."/>
            <person name="Boore J.L."/>
        </authorList>
    </citation>
    <scope>NUCLEOTIDE SEQUENCE [LARGE SCALE GENOMIC DNA]</scope>
</reference>
<dbReference type="AlphaFoldDB" id="E9HY54"/>
<proteinExistence type="predicted"/>
<evidence type="ECO:0000313" key="3">
    <source>
        <dbReference type="Proteomes" id="UP000000305"/>
    </source>
</evidence>
<feature type="region of interest" description="Disordered" evidence="1">
    <location>
        <begin position="1"/>
        <end position="80"/>
    </location>
</feature>
<protein>
    <submittedName>
        <fullName evidence="2">Uncharacterized protein</fullName>
    </submittedName>
</protein>
<dbReference type="KEGG" id="dpx:DAPPUDRAFT_335626"/>
<feature type="compositionally biased region" description="Low complexity" evidence="1">
    <location>
        <begin position="34"/>
        <end position="49"/>
    </location>
</feature>
<evidence type="ECO:0000256" key="1">
    <source>
        <dbReference type="SAM" id="MobiDB-lite"/>
    </source>
</evidence>